<dbReference type="EMBL" id="CP136051">
    <property type="protein sequence ID" value="WOK07775.1"/>
    <property type="molecule type" value="Genomic_DNA"/>
</dbReference>
<reference evidence="3 6" key="1">
    <citation type="journal article" date="2023" name="Microbiol. Resour. Announc.">
        <title>Complete Genome Sequence of Imperialibacter roseus strain P4T.</title>
        <authorList>
            <person name="Tizabi D.R."/>
            <person name="Bachvaroff T."/>
            <person name="Hill R.T."/>
        </authorList>
    </citation>
    <scope>NUCLEOTIDE SEQUENCE [LARGE SCALE GENOMIC DNA]</scope>
    <source>
        <strain evidence="3 6">P4T</strain>
    </source>
</reference>
<evidence type="ECO:0000313" key="3">
    <source>
        <dbReference type="EMBL" id="WOK07775.1"/>
    </source>
</evidence>
<gene>
    <name evidence="2" type="ORF">RT717_01315</name>
    <name evidence="3" type="ORF">RT717_03940</name>
    <name evidence="4" type="ORF">RT717_03950</name>
    <name evidence="5" type="ORF">RT717_06585</name>
    <name evidence="1" type="ORF">RT717_25210</name>
</gene>
<evidence type="ECO:0000313" key="1">
    <source>
        <dbReference type="EMBL" id="WOK06378.1"/>
    </source>
</evidence>
<dbReference type="EMBL" id="CP136051">
    <property type="protein sequence ID" value="WOK07260.1"/>
    <property type="molecule type" value="Genomic_DNA"/>
</dbReference>
<dbReference type="EMBL" id="CP136051">
    <property type="protein sequence ID" value="WOK07777.1"/>
    <property type="molecule type" value="Genomic_DNA"/>
</dbReference>
<evidence type="ECO:0000313" key="2">
    <source>
        <dbReference type="EMBL" id="WOK07260.1"/>
    </source>
</evidence>
<evidence type="ECO:0000313" key="4">
    <source>
        <dbReference type="EMBL" id="WOK07777.1"/>
    </source>
</evidence>
<keyword evidence="6" id="KW-1185">Reference proteome</keyword>
<sequence length="87" mass="9944">MECGWGATRKKDGYLKRKYQSLIARRGKKKALVAVGHKIIIAAYHVLKNKEAYKEPLLHDSAERNKKQIKRHLAKLKELGYDLVSAA</sequence>
<dbReference type="RefSeq" id="WP_317489102.1">
    <property type="nucleotide sequence ID" value="NZ_CP136051.1"/>
</dbReference>
<organism evidence="3 6">
    <name type="scientific">Imperialibacter roseus</name>
    <dbReference type="NCBI Taxonomy" id="1324217"/>
    <lineage>
        <taxon>Bacteria</taxon>
        <taxon>Pseudomonadati</taxon>
        <taxon>Bacteroidota</taxon>
        <taxon>Cytophagia</taxon>
        <taxon>Cytophagales</taxon>
        <taxon>Flammeovirgaceae</taxon>
        <taxon>Imperialibacter</taxon>
    </lineage>
</organism>
<evidence type="ECO:0000313" key="5">
    <source>
        <dbReference type="EMBL" id="WOK08303.1"/>
    </source>
</evidence>
<proteinExistence type="predicted"/>
<name>A0ABZ0ITR1_9BACT</name>
<accession>A0ABZ0ITR1</accession>
<dbReference type="Proteomes" id="UP001302349">
    <property type="component" value="Chromosome"/>
</dbReference>
<dbReference type="EMBL" id="CP136051">
    <property type="protein sequence ID" value="WOK08303.1"/>
    <property type="molecule type" value="Genomic_DNA"/>
</dbReference>
<dbReference type="EMBL" id="CP136051">
    <property type="protein sequence ID" value="WOK06378.1"/>
    <property type="molecule type" value="Genomic_DNA"/>
</dbReference>
<protein>
    <recommendedName>
        <fullName evidence="7">Transposase</fullName>
    </recommendedName>
</protein>
<evidence type="ECO:0008006" key="7">
    <source>
        <dbReference type="Google" id="ProtNLM"/>
    </source>
</evidence>
<evidence type="ECO:0000313" key="6">
    <source>
        <dbReference type="Proteomes" id="UP001302349"/>
    </source>
</evidence>